<accession>A0A1X7L0B6</accession>
<evidence type="ECO:0000313" key="3">
    <source>
        <dbReference type="Proteomes" id="UP000193804"/>
    </source>
</evidence>
<evidence type="ECO:0000313" key="2">
    <source>
        <dbReference type="EMBL" id="SMG47067.1"/>
    </source>
</evidence>
<dbReference type="Pfam" id="PF13372">
    <property type="entry name" value="Alginate_exp"/>
    <property type="match status" value="1"/>
</dbReference>
<dbReference type="OrthoDB" id="311329at2"/>
<keyword evidence="3" id="KW-1185">Reference proteome</keyword>
<feature type="domain" description="Alginate export" evidence="1">
    <location>
        <begin position="71"/>
        <end position="454"/>
    </location>
</feature>
<gene>
    <name evidence="2" type="ORF">SAMN05661096_03347</name>
</gene>
<reference evidence="3" key="1">
    <citation type="submission" date="2017-04" db="EMBL/GenBank/DDBJ databases">
        <authorList>
            <person name="Varghese N."/>
            <person name="Submissions S."/>
        </authorList>
    </citation>
    <scope>NUCLEOTIDE SEQUENCE [LARGE SCALE GENOMIC DNA]</scope>
    <source>
        <strain evidence="3">DSM 4125</strain>
    </source>
</reference>
<dbReference type="EMBL" id="FXAW01000007">
    <property type="protein sequence ID" value="SMG47067.1"/>
    <property type="molecule type" value="Genomic_DNA"/>
</dbReference>
<organism evidence="2 3">
    <name type="scientific">Marivirga sericea</name>
    <dbReference type="NCBI Taxonomy" id="1028"/>
    <lineage>
        <taxon>Bacteria</taxon>
        <taxon>Pseudomonadati</taxon>
        <taxon>Bacteroidota</taxon>
        <taxon>Cytophagia</taxon>
        <taxon>Cytophagales</taxon>
        <taxon>Marivirgaceae</taxon>
        <taxon>Marivirga</taxon>
    </lineage>
</organism>
<sequence>MSKQIIIDTVRLLIFVILTLNSTLVLSQTGPIKIFRNIDDFAYVQNNDSTKLKYYEKLKYMSLAEDGRINISFGGEIREQYQFFNNENFGDLPPNVEPDNNGHLWHRVMAHAHLRLGDQWRVFGQFNSTFAFGKSFLTPQIDENRLSLHQAFVRWQPNKGRGFFTQIGRQEFGIGSEYIIAMREGPNTRLTFDAALVGVEREKHKLYSFVATPVVSQVGVFDDTHISEYIWTLYWVNQLKKLQLDLYYFGFYGEENRYNYAEGIEQRQSLGIRLYNLPQNPFMYDAIAVYQFGQFEELSISAYNLMVISGYRFKKGKQTWIPGLTLNLSSGDQSPNDDRLNTYNMLYSRPTFGLSAPIGASNIINIKPTLEYDPQPNIRIIMSGYFMYRHSINDGTYTPGRVQTRPLPFQLFQSSEKEIGKQMSLEIWYLKNANWSFFADASYFTPGNYVKETGQGRPITYLSAKASFKF</sequence>
<protein>
    <submittedName>
        <fullName evidence="2">Alginate export</fullName>
    </submittedName>
</protein>
<dbReference type="RefSeq" id="WP_085518480.1">
    <property type="nucleotide sequence ID" value="NZ_FXAW01000007.1"/>
</dbReference>
<proteinExistence type="predicted"/>
<dbReference type="STRING" id="1028.SAMN05661096_03347"/>
<evidence type="ECO:0000259" key="1">
    <source>
        <dbReference type="Pfam" id="PF13372"/>
    </source>
</evidence>
<dbReference type="AlphaFoldDB" id="A0A1X7L0B6"/>
<name>A0A1X7L0B6_9BACT</name>
<dbReference type="InterPro" id="IPR025388">
    <property type="entry name" value="Alginate_export_dom"/>
</dbReference>
<dbReference type="Proteomes" id="UP000193804">
    <property type="component" value="Unassembled WGS sequence"/>
</dbReference>